<name>A7EI91_SCLS1</name>
<reference evidence="2" key="1">
    <citation type="journal article" date="2011" name="PLoS Genet.">
        <title>Genomic analysis of the necrotrophic fungal pathogens Sclerotinia sclerotiorum and Botrytis cinerea.</title>
        <authorList>
            <person name="Amselem J."/>
            <person name="Cuomo C.A."/>
            <person name="van Kan J.A."/>
            <person name="Viaud M."/>
            <person name="Benito E.P."/>
            <person name="Couloux A."/>
            <person name="Coutinho P.M."/>
            <person name="de Vries R.P."/>
            <person name="Dyer P.S."/>
            <person name="Fillinger S."/>
            <person name="Fournier E."/>
            <person name="Gout L."/>
            <person name="Hahn M."/>
            <person name="Kohn L."/>
            <person name="Lapalu N."/>
            <person name="Plummer K.M."/>
            <person name="Pradier J.M."/>
            <person name="Quevillon E."/>
            <person name="Sharon A."/>
            <person name="Simon A."/>
            <person name="ten Have A."/>
            <person name="Tudzynski B."/>
            <person name="Tudzynski P."/>
            <person name="Wincker P."/>
            <person name="Andrew M."/>
            <person name="Anthouard V."/>
            <person name="Beever R.E."/>
            <person name="Beffa R."/>
            <person name="Benoit I."/>
            <person name="Bouzid O."/>
            <person name="Brault B."/>
            <person name="Chen Z."/>
            <person name="Choquer M."/>
            <person name="Collemare J."/>
            <person name="Cotton P."/>
            <person name="Danchin E.G."/>
            <person name="Da Silva C."/>
            <person name="Gautier A."/>
            <person name="Giraud C."/>
            <person name="Giraud T."/>
            <person name="Gonzalez C."/>
            <person name="Grossetete S."/>
            <person name="Guldener U."/>
            <person name="Henrissat B."/>
            <person name="Howlett B.J."/>
            <person name="Kodira C."/>
            <person name="Kretschmer M."/>
            <person name="Lappartient A."/>
            <person name="Leroch M."/>
            <person name="Levis C."/>
            <person name="Mauceli E."/>
            <person name="Neuveglise C."/>
            <person name="Oeser B."/>
            <person name="Pearson M."/>
            <person name="Poulain J."/>
            <person name="Poussereau N."/>
            <person name="Quesneville H."/>
            <person name="Rascle C."/>
            <person name="Schumacher J."/>
            <person name="Segurens B."/>
            <person name="Sexton A."/>
            <person name="Silva E."/>
            <person name="Sirven C."/>
            <person name="Soanes D.M."/>
            <person name="Talbot N.J."/>
            <person name="Templeton M."/>
            <person name="Yandava C."/>
            <person name="Yarden O."/>
            <person name="Zeng Q."/>
            <person name="Rollins J.A."/>
            <person name="Lebrun M.H."/>
            <person name="Dickman M."/>
        </authorList>
    </citation>
    <scope>NUCLEOTIDE SEQUENCE [LARGE SCALE GENOMIC DNA]</scope>
    <source>
        <strain evidence="2">ATCC 18683 / 1980 / Ss-1</strain>
    </source>
</reference>
<gene>
    <name evidence="1" type="ORF">SS1G_05033</name>
</gene>
<organism evidence="1 2">
    <name type="scientific">Sclerotinia sclerotiorum (strain ATCC 18683 / 1980 / Ss-1)</name>
    <name type="common">White mold</name>
    <name type="synonym">Whetzelinia sclerotiorum</name>
    <dbReference type="NCBI Taxonomy" id="665079"/>
    <lineage>
        <taxon>Eukaryota</taxon>
        <taxon>Fungi</taxon>
        <taxon>Dikarya</taxon>
        <taxon>Ascomycota</taxon>
        <taxon>Pezizomycotina</taxon>
        <taxon>Leotiomycetes</taxon>
        <taxon>Helotiales</taxon>
        <taxon>Sclerotiniaceae</taxon>
        <taxon>Sclerotinia</taxon>
    </lineage>
</organism>
<dbReference type="EMBL" id="CH476626">
    <property type="protein sequence ID" value="EDO02557.1"/>
    <property type="molecule type" value="Genomic_DNA"/>
</dbReference>
<protein>
    <submittedName>
        <fullName evidence="1">Uncharacterized protein</fullName>
    </submittedName>
</protein>
<keyword evidence="2" id="KW-1185">Reference proteome</keyword>
<dbReference type="Proteomes" id="UP000001312">
    <property type="component" value="Unassembled WGS sequence"/>
</dbReference>
<evidence type="ECO:0000313" key="2">
    <source>
        <dbReference type="Proteomes" id="UP000001312"/>
    </source>
</evidence>
<dbReference type="AlphaFoldDB" id="A7EI91"/>
<dbReference type="InParanoid" id="A7EI91"/>
<dbReference type="KEGG" id="ssl:SS1G_05033"/>
<dbReference type="RefSeq" id="XP_001593606.1">
    <property type="nucleotide sequence ID" value="XM_001593556.1"/>
</dbReference>
<sequence length="98" mass="11192">MDIQNSSRPCFPKLSLGNTVFGISTEKFSSSDDTNSMLAEEWHEHFLKITLPRGQVDDLASIPRIRILQAHLYTNISPQIPRSTRPNQLHIYALLERS</sequence>
<accession>A7EI91</accession>
<evidence type="ECO:0000313" key="1">
    <source>
        <dbReference type="EMBL" id="EDO02557.1"/>
    </source>
</evidence>
<proteinExistence type="predicted"/>
<dbReference type="HOGENOM" id="CLU_2334910_0_0_1"/>
<dbReference type="GeneID" id="5490271"/>